<protein>
    <recommendedName>
        <fullName evidence="3">isoleucine--tRNA ligase</fullName>
        <ecNumber evidence="3">6.1.1.5</ecNumber>
    </recommendedName>
    <alternativeName>
        <fullName evidence="10">Isoleucyl-tRNA synthetase</fullName>
    </alternativeName>
</protein>
<reference evidence="15" key="1">
    <citation type="submission" date="2014-05" db="EMBL/GenBank/DDBJ databases">
        <title>The transcriptome of the halophilic microalga Tetraselmis sp. GSL018 isolated from the Great Salt Lake, Utah.</title>
        <authorList>
            <person name="Jinkerson R.E."/>
            <person name="D'Adamo S."/>
            <person name="Posewitz M.C."/>
        </authorList>
    </citation>
    <scope>NUCLEOTIDE SEQUENCE</scope>
    <source>
        <strain evidence="15">GSL018</strain>
    </source>
</reference>
<evidence type="ECO:0000256" key="5">
    <source>
        <dbReference type="ARBA" id="ARBA00022598"/>
    </source>
</evidence>
<sequence>MEAVLEGKDYSFPDEELQVLRLWEELDAFHEQNRRLEGKPEYIFYDGPPFATGLPHYGHILAGTIKDVVTRFAASNGYHVTRRFGWDCHGLPVEYEIDKSLGIKSREDVLNYGIANYNEQCRSIVMRYSSEWRETITRLGRWIDFENDYKTMQPSFMESVWWVFKSLWEKGLVYKGYKVMPYSTACTTPLSNFEAGQNYREVSDPAIMVTFPLEGDPESAHLVAWTTTPWTLPSNLALCVNADFDYVRVRDPKTGAVYIVAESRLPHLPGAVPKKPKKAKANPEQEKGFEVLSKFKGSELKGRSYTPLFPYFQHLKETGAFRICCDGYVTDDSGTGVVHQAPAFGEDDYRVCIENGIVALEELPCPLDAGAVFVDPVKDFCGMYVKDADKHIIAHIKAAGRLFDSAALVHSYPFCWRSDTPLIYRAVPSWFVKVTTIKERLLENNTQTYWVPSYVKEKRFHNWLENAHDWNISRSRFWGTPLPIWASADGEELVVVGSVAELEELSGRKVTDLHRHFIDDIVIPSKQGRGDLRRVDDVFDCWFESGSMPYGQLHYPFENKELFEANFPANFIAEGLDQTRGWFYTLMVLSTALFDKPAFQNLVCNGLVLAADGKKMSKRLKNYPDPKEVVSKYGADALRLYLVNSPVVRAEPLRFREEGVFDNIKSLFLPWYNAYRFLVQNVRRMEMDEGVKFEPNKVDVSAASNVLDRWINSASRSLVRYVKQEMEAYRLYTVAPFLVKFIENLTNIYVRFNRKRLKGAKGQEDTLMALTSLYGVLLTVCRVMGPLTPFFTESMYQNLRRVQPELPRSLHWLPFPEVEPVSAADEALNASVERMMLCCQLGHTVRIRNKVNLKTPLKSLTVVHGDTEFLGTLRGELKEYIMEELNMQNLETCSDPLKFSSIRAEPEWGVLGKRLGKAMGAVAAAIKKMGTEEVLRYEAEGKATVNGVELVAGDIRVARDFKMPEGAKPGEVDAEGDGEVLVVLDMAVDESMLRAGVAREVVNRFQKLRKKAGLEPTDPVELFYRDASGKLGEIVAEHGAMMAETLGSLPLPDSARPGHAVVYARETQSVGSDGLESSFEAVLAVPSVTFGDALAKTCGGAEAAEKAKVWLASRDPARLRAESASGPVEATIDGEKVFLTAGRDFFLSAQAAAAAATCNGLQ</sequence>
<keyword evidence="5 12" id="KW-0436">Ligase</keyword>
<evidence type="ECO:0000256" key="10">
    <source>
        <dbReference type="ARBA" id="ARBA00032665"/>
    </source>
</evidence>
<keyword evidence="4" id="KW-0963">Cytoplasm</keyword>
<keyword evidence="8 12" id="KW-0648">Protein biosynthesis</keyword>
<dbReference type="EMBL" id="GBEZ01019674">
    <property type="protein sequence ID" value="JAC66914.1"/>
    <property type="molecule type" value="Transcribed_RNA"/>
</dbReference>
<dbReference type="FunFam" id="3.40.50.620:FF:000023">
    <property type="entry name" value="Isoleucyl-tRNA synthetase,cytoplasmic"/>
    <property type="match status" value="1"/>
</dbReference>
<dbReference type="InterPro" id="IPR023586">
    <property type="entry name" value="Ile-tRNA-ligase_type2"/>
</dbReference>
<evidence type="ECO:0000259" key="13">
    <source>
        <dbReference type="Pfam" id="PF00133"/>
    </source>
</evidence>
<evidence type="ECO:0000256" key="2">
    <source>
        <dbReference type="ARBA" id="ARBA00005594"/>
    </source>
</evidence>
<dbReference type="NCBIfam" id="TIGR00392">
    <property type="entry name" value="ileS"/>
    <property type="match status" value="1"/>
</dbReference>
<proteinExistence type="inferred from homology"/>
<accession>A0A061R806</accession>
<dbReference type="PRINTS" id="PR00984">
    <property type="entry name" value="TRNASYNTHILE"/>
</dbReference>
<dbReference type="PANTHER" id="PTHR42780">
    <property type="entry name" value="SOLEUCYL-TRNA SYNTHETASE"/>
    <property type="match status" value="1"/>
</dbReference>
<dbReference type="GO" id="GO:0004822">
    <property type="term" value="F:isoleucine-tRNA ligase activity"/>
    <property type="evidence" value="ECO:0007669"/>
    <property type="project" value="UniProtKB-EC"/>
</dbReference>
<dbReference type="Pfam" id="PF00133">
    <property type="entry name" value="tRNA-synt_1"/>
    <property type="match status" value="1"/>
</dbReference>
<evidence type="ECO:0000256" key="1">
    <source>
        <dbReference type="ARBA" id="ARBA00004496"/>
    </source>
</evidence>
<feature type="domain" description="Aminoacyl-tRNA synthetase class Ia" evidence="13">
    <location>
        <begin position="19"/>
        <end position="651"/>
    </location>
</feature>
<dbReference type="GO" id="GO:0009791">
    <property type="term" value="P:post-embryonic development"/>
    <property type="evidence" value="ECO:0007669"/>
    <property type="project" value="UniProtKB-ARBA"/>
</dbReference>
<dbReference type="SUPFAM" id="SSF52374">
    <property type="entry name" value="Nucleotidylyl transferase"/>
    <property type="match status" value="1"/>
</dbReference>
<dbReference type="InterPro" id="IPR002301">
    <property type="entry name" value="Ile-tRNA-ligase"/>
</dbReference>
<dbReference type="PROSITE" id="PS00178">
    <property type="entry name" value="AA_TRNA_LIGASE_I"/>
    <property type="match status" value="1"/>
</dbReference>
<dbReference type="InterPro" id="IPR009080">
    <property type="entry name" value="tRNAsynth_Ia_anticodon-bd"/>
</dbReference>
<keyword evidence="7 12" id="KW-0067">ATP-binding</keyword>
<dbReference type="Pfam" id="PF19302">
    <property type="entry name" value="DUF5915"/>
    <property type="match status" value="1"/>
</dbReference>
<dbReference type="HAMAP" id="MF_02003">
    <property type="entry name" value="Ile_tRNA_synth_type2"/>
    <property type="match status" value="1"/>
</dbReference>
<evidence type="ECO:0000256" key="6">
    <source>
        <dbReference type="ARBA" id="ARBA00022741"/>
    </source>
</evidence>
<dbReference type="Pfam" id="PF08264">
    <property type="entry name" value="Anticodon_1"/>
    <property type="match status" value="1"/>
</dbReference>
<evidence type="ECO:0000256" key="12">
    <source>
        <dbReference type="RuleBase" id="RU363035"/>
    </source>
</evidence>
<evidence type="ECO:0000256" key="9">
    <source>
        <dbReference type="ARBA" id="ARBA00023146"/>
    </source>
</evidence>
<evidence type="ECO:0000259" key="14">
    <source>
        <dbReference type="Pfam" id="PF08264"/>
    </source>
</evidence>
<evidence type="ECO:0000256" key="8">
    <source>
        <dbReference type="ARBA" id="ARBA00022917"/>
    </source>
</evidence>
<evidence type="ECO:0000256" key="3">
    <source>
        <dbReference type="ARBA" id="ARBA00013165"/>
    </source>
</evidence>
<evidence type="ECO:0000256" key="4">
    <source>
        <dbReference type="ARBA" id="ARBA00022490"/>
    </source>
</evidence>
<dbReference type="Gene3D" id="1.10.730.10">
    <property type="entry name" value="Isoleucyl-tRNA Synthetase, Domain 1"/>
    <property type="match status" value="1"/>
</dbReference>
<dbReference type="FunFam" id="3.40.50.620:FF:000050">
    <property type="entry name" value="Isoleucyl-tRNA synthetase,cytoplasmic"/>
    <property type="match status" value="1"/>
</dbReference>
<dbReference type="InterPro" id="IPR001412">
    <property type="entry name" value="aa-tRNA-synth_I_CS"/>
</dbReference>
<dbReference type="AlphaFoldDB" id="A0A061R806"/>
<comment type="similarity">
    <text evidence="2 12">Belongs to the class-I aminoacyl-tRNA synthetase family.</text>
</comment>
<organism evidence="15">
    <name type="scientific">Tetraselmis sp. GSL018</name>
    <dbReference type="NCBI Taxonomy" id="582737"/>
    <lineage>
        <taxon>Eukaryota</taxon>
        <taxon>Viridiplantae</taxon>
        <taxon>Chlorophyta</taxon>
        <taxon>core chlorophytes</taxon>
        <taxon>Chlorodendrophyceae</taxon>
        <taxon>Chlorodendrales</taxon>
        <taxon>Chlorodendraceae</taxon>
        <taxon>Tetraselmis</taxon>
    </lineage>
</organism>
<dbReference type="FunFam" id="1.10.730.10:FF:000004">
    <property type="entry name" value="Isoleucyl-tRNA synthetase, cytoplasmic"/>
    <property type="match status" value="1"/>
</dbReference>
<gene>
    <name evidence="15" type="primary">ILES</name>
    <name evidence="15" type="ORF">TSPGSL018_12480</name>
</gene>
<dbReference type="SUPFAM" id="SSF47323">
    <property type="entry name" value="Anticodon-binding domain of a subclass of class I aminoacyl-tRNA synthetases"/>
    <property type="match status" value="1"/>
</dbReference>
<dbReference type="Gene3D" id="3.90.740.10">
    <property type="entry name" value="Valyl/Leucyl/Isoleucyl-tRNA synthetase, editing domain"/>
    <property type="match status" value="1"/>
</dbReference>
<evidence type="ECO:0000313" key="15">
    <source>
        <dbReference type="EMBL" id="JAC66914.1"/>
    </source>
</evidence>
<dbReference type="CDD" id="cd00818">
    <property type="entry name" value="IleRS_core"/>
    <property type="match status" value="1"/>
</dbReference>
<dbReference type="InterPro" id="IPR014729">
    <property type="entry name" value="Rossmann-like_a/b/a_fold"/>
</dbReference>
<dbReference type="Gene3D" id="3.40.50.620">
    <property type="entry name" value="HUPs"/>
    <property type="match status" value="2"/>
</dbReference>
<feature type="domain" description="Methionyl/Valyl/Leucyl/Isoleucyl-tRNA synthetase anticodon-binding" evidence="14">
    <location>
        <begin position="708"/>
        <end position="858"/>
    </location>
</feature>
<dbReference type="InterPro" id="IPR013155">
    <property type="entry name" value="M/V/L/I-tRNA-synth_anticd-bd"/>
</dbReference>
<evidence type="ECO:0000256" key="11">
    <source>
        <dbReference type="ARBA" id="ARBA00048359"/>
    </source>
</evidence>
<comment type="subcellular location">
    <subcellularLocation>
        <location evidence="1">Cytoplasm</location>
    </subcellularLocation>
</comment>
<dbReference type="CDD" id="cd07961">
    <property type="entry name" value="Anticodon_Ia_Ile_ABEc"/>
    <property type="match status" value="1"/>
</dbReference>
<dbReference type="SUPFAM" id="SSF50677">
    <property type="entry name" value="ValRS/IleRS/LeuRS editing domain"/>
    <property type="match status" value="1"/>
</dbReference>
<dbReference type="GO" id="GO:0006428">
    <property type="term" value="P:isoleucyl-tRNA aminoacylation"/>
    <property type="evidence" value="ECO:0007669"/>
    <property type="project" value="InterPro"/>
</dbReference>
<keyword evidence="9 12" id="KW-0030">Aminoacyl-tRNA synthetase</keyword>
<dbReference type="PANTHER" id="PTHR42780:SF1">
    <property type="entry name" value="ISOLEUCINE--TRNA LIGASE, CYTOPLASMIC"/>
    <property type="match status" value="1"/>
</dbReference>
<comment type="catalytic activity">
    <reaction evidence="11">
        <text>tRNA(Ile) + L-isoleucine + ATP = L-isoleucyl-tRNA(Ile) + AMP + diphosphate</text>
        <dbReference type="Rhea" id="RHEA:11060"/>
        <dbReference type="Rhea" id="RHEA-COMP:9666"/>
        <dbReference type="Rhea" id="RHEA-COMP:9695"/>
        <dbReference type="ChEBI" id="CHEBI:30616"/>
        <dbReference type="ChEBI" id="CHEBI:33019"/>
        <dbReference type="ChEBI" id="CHEBI:58045"/>
        <dbReference type="ChEBI" id="CHEBI:78442"/>
        <dbReference type="ChEBI" id="CHEBI:78528"/>
        <dbReference type="ChEBI" id="CHEBI:456215"/>
        <dbReference type="EC" id="6.1.1.5"/>
    </reaction>
</comment>
<dbReference type="GO" id="GO:0048608">
    <property type="term" value="P:reproductive structure development"/>
    <property type="evidence" value="ECO:0007669"/>
    <property type="project" value="UniProtKB-ARBA"/>
</dbReference>
<evidence type="ECO:0000256" key="7">
    <source>
        <dbReference type="ARBA" id="ARBA00022840"/>
    </source>
</evidence>
<dbReference type="GO" id="GO:0000049">
    <property type="term" value="F:tRNA binding"/>
    <property type="evidence" value="ECO:0007669"/>
    <property type="project" value="InterPro"/>
</dbReference>
<dbReference type="EC" id="6.1.1.5" evidence="3"/>
<dbReference type="GO" id="GO:0005524">
    <property type="term" value="F:ATP binding"/>
    <property type="evidence" value="ECO:0007669"/>
    <property type="project" value="UniProtKB-KW"/>
</dbReference>
<dbReference type="GO" id="GO:0002161">
    <property type="term" value="F:aminoacyl-tRNA deacylase activity"/>
    <property type="evidence" value="ECO:0007669"/>
    <property type="project" value="InterPro"/>
</dbReference>
<dbReference type="InterPro" id="IPR009008">
    <property type="entry name" value="Val/Leu/Ile-tRNA-synth_edit"/>
</dbReference>
<dbReference type="InterPro" id="IPR002300">
    <property type="entry name" value="aa-tRNA-synth_Ia"/>
</dbReference>
<name>A0A061R806_9CHLO</name>
<keyword evidence="6 12" id="KW-0547">Nucleotide-binding</keyword>
<dbReference type="InterPro" id="IPR033709">
    <property type="entry name" value="Anticodon_Ile_ABEc"/>
</dbReference>
<dbReference type="GO" id="GO:0005737">
    <property type="term" value="C:cytoplasm"/>
    <property type="evidence" value="ECO:0007669"/>
    <property type="project" value="UniProtKB-SubCell"/>
</dbReference>